<accession>A0A645CYN0</accession>
<proteinExistence type="predicted"/>
<gene>
    <name evidence="1" type="ORF">SDC9_129016</name>
</gene>
<reference evidence="1" key="1">
    <citation type="submission" date="2019-08" db="EMBL/GenBank/DDBJ databases">
        <authorList>
            <person name="Kucharzyk K."/>
            <person name="Murdoch R.W."/>
            <person name="Higgins S."/>
            <person name="Loffler F."/>
        </authorList>
    </citation>
    <scope>NUCLEOTIDE SEQUENCE</scope>
</reference>
<evidence type="ECO:0000313" key="1">
    <source>
        <dbReference type="EMBL" id="MPM81958.1"/>
    </source>
</evidence>
<organism evidence="1">
    <name type="scientific">bioreactor metagenome</name>
    <dbReference type="NCBI Taxonomy" id="1076179"/>
    <lineage>
        <taxon>unclassified sequences</taxon>
        <taxon>metagenomes</taxon>
        <taxon>ecological metagenomes</taxon>
    </lineage>
</organism>
<sequence>MLRADHPGGIDGCGFNNLPERNAPGDQIFDLLMNMGRGAGQRAVGKTRAAAADPHRLPAQIILPLRKARRAHGVADYDGSILPQQAKRKAQYRRMDVQTVADQLGGDRVVIPRRAHRAGLPVPQARHGVKQMCHMGDARPERRPRSLISYLRVRQGHAAQRLGPGDKIAGAVVLRRDVHQPDQAPGQVVQPPKLVKVRRAHVFRLLRALFPGGDIRPLQVDAANGRALRPLFGAGADGSQRVFYALLRKGHGCGTEGGHALPHQVRRHADQGLRRGVAGIVARAAVNVKVDKARHNEAARKIHRLAVRRKLLSDVRNHAVPDGNVRGFPPEVPIQDFRVFEQHPVAPPFSFYLPLARMTDMAVRSATTVTSACS</sequence>
<protein>
    <submittedName>
        <fullName evidence="1">Uncharacterized protein</fullName>
    </submittedName>
</protein>
<name>A0A645CYN0_9ZZZZ</name>
<dbReference type="EMBL" id="VSSQ01031170">
    <property type="protein sequence ID" value="MPM81958.1"/>
    <property type="molecule type" value="Genomic_DNA"/>
</dbReference>
<dbReference type="AlphaFoldDB" id="A0A645CYN0"/>
<comment type="caution">
    <text evidence="1">The sequence shown here is derived from an EMBL/GenBank/DDBJ whole genome shotgun (WGS) entry which is preliminary data.</text>
</comment>